<feature type="domain" description="DUF7791" evidence="4">
    <location>
        <begin position="352"/>
        <end position="487"/>
    </location>
</feature>
<evidence type="ECO:0000256" key="1">
    <source>
        <dbReference type="ARBA" id="ARBA00022737"/>
    </source>
</evidence>
<dbReference type="Proteomes" id="UP000799778">
    <property type="component" value="Unassembled WGS sequence"/>
</dbReference>
<evidence type="ECO:0000256" key="2">
    <source>
        <dbReference type="SAM" id="Coils"/>
    </source>
</evidence>
<feature type="domain" description="Nephrocystin 3-like N-terminal" evidence="3">
    <location>
        <begin position="74"/>
        <end position="242"/>
    </location>
</feature>
<evidence type="ECO:0000313" key="5">
    <source>
        <dbReference type="EMBL" id="KAF2009153.1"/>
    </source>
</evidence>
<evidence type="ECO:0000313" key="6">
    <source>
        <dbReference type="Proteomes" id="UP000799778"/>
    </source>
</evidence>
<organism evidence="5 6">
    <name type="scientific">Aaosphaeria arxii CBS 175.79</name>
    <dbReference type="NCBI Taxonomy" id="1450172"/>
    <lineage>
        <taxon>Eukaryota</taxon>
        <taxon>Fungi</taxon>
        <taxon>Dikarya</taxon>
        <taxon>Ascomycota</taxon>
        <taxon>Pezizomycotina</taxon>
        <taxon>Dothideomycetes</taxon>
        <taxon>Pleosporomycetidae</taxon>
        <taxon>Pleosporales</taxon>
        <taxon>Pleosporales incertae sedis</taxon>
        <taxon>Aaosphaeria</taxon>
    </lineage>
</organism>
<proteinExistence type="predicted"/>
<evidence type="ECO:0000259" key="4">
    <source>
        <dbReference type="Pfam" id="PF25053"/>
    </source>
</evidence>
<dbReference type="Gene3D" id="3.40.50.300">
    <property type="entry name" value="P-loop containing nucleotide triphosphate hydrolases"/>
    <property type="match status" value="1"/>
</dbReference>
<dbReference type="PANTHER" id="PTHR10039">
    <property type="entry name" value="AMELOGENIN"/>
    <property type="match status" value="1"/>
</dbReference>
<evidence type="ECO:0000259" key="3">
    <source>
        <dbReference type="Pfam" id="PF24883"/>
    </source>
</evidence>
<dbReference type="InterPro" id="IPR056884">
    <property type="entry name" value="NPHP3-like_N"/>
</dbReference>
<keyword evidence="2" id="KW-0175">Coiled coil</keyword>
<feature type="coiled-coil region" evidence="2">
    <location>
        <begin position="20"/>
        <end position="47"/>
    </location>
</feature>
<dbReference type="EMBL" id="ML978079">
    <property type="protein sequence ID" value="KAF2009153.1"/>
    <property type="molecule type" value="Genomic_DNA"/>
</dbReference>
<dbReference type="Pfam" id="PF25053">
    <property type="entry name" value="DUF7791"/>
    <property type="match status" value="1"/>
</dbReference>
<dbReference type="InterPro" id="IPR056693">
    <property type="entry name" value="DUF7791"/>
</dbReference>
<keyword evidence="1" id="KW-0677">Repeat</keyword>
<dbReference type="GeneID" id="54289893"/>
<dbReference type="RefSeq" id="XP_033377492.1">
    <property type="nucleotide sequence ID" value="XM_033532496.1"/>
</dbReference>
<reference evidence="5" key="1">
    <citation type="journal article" date="2020" name="Stud. Mycol.">
        <title>101 Dothideomycetes genomes: a test case for predicting lifestyles and emergence of pathogens.</title>
        <authorList>
            <person name="Haridas S."/>
            <person name="Albert R."/>
            <person name="Binder M."/>
            <person name="Bloem J."/>
            <person name="Labutti K."/>
            <person name="Salamov A."/>
            <person name="Andreopoulos B."/>
            <person name="Baker S."/>
            <person name="Barry K."/>
            <person name="Bills G."/>
            <person name="Bluhm B."/>
            <person name="Cannon C."/>
            <person name="Castanera R."/>
            <person name="Culley D."/>
            <person name="Daum C."/>
            <person name="Ezra D."/>
            <person name="Gonzalez J."/>
            <person name="Henrissat B."/>
            <person name="Kuo A."/>
            <person name="Liang C."/>
            <person name="Lipzen A."/>
            <person name="Lutzoni F."/>
            <person name="Magnuson J."/>
            <person name="Mondo S."/>
            <person name="Nolan M."/>
            <person name="Ohm R."/>
            <person name="Pangilinan J."/>
            <person name="Park H.-J."/>
            <person name="Ramirez L."/>
            <person name="Alfaro M."/>
            <person name="Sun H."/>
            <person name="Tritt A."/>
            <person name="Yoshinaga Y."/>
            <person name="Zwiers L.-H."/>
            <person name="Turgeon B."/>
            <person name="Goodwin S."/>
            <person name="Spatafora J."/>
            <person name="Crous P."/>
            <person name="Grigoriev I."/>
        </authorList>
    </citation>
    <scope>NUCLEOTIDE SEQUENCE</scope>
    <source>
        <strain evidence="5">CBS 175.79</strain>
    </source>
</reference>
<dbReference type="Pfam" id="PF24883">
    <property type="entry name" value="NPHP3_N"/>
    <property type="match status" value="1"/>
</dbReference>
<dbReference type="OrthoDB" id="443402at2759"/>
<dbReference type="PANTHER" id="PTHR10039:SF5">
    <property type="entry name" value="NACHT DOMAIN-CONTAINING PROTEIN"/>
    <property type="match status" value="1"/>
</dbReference>
<sequence>MDLIQREIIDAIERSQKREEDSHAAQLTNIKQKLDLLQEEISGRTKELNVIRSLYRQELRRRWEEIPVADQASNEWVFTETTFRDWLESDTEGDNFYCIKGRAGSGKSTLLKFIASNACTKTYLKEWSKPARLCIAEFYFWNQGFELQRSHAGLLQSLLYQILKTAPQLTHDVCPDRLDHEDWSMQELKATFELVGVQTKIPVKFCFFIDGLDEYSGPEEELVEVLKFLSISRNIKICASTRPRTIFDKFFQNQSRNFDIAIFTKADMTRHAQSMLYDTDRFQDMERSDPECGKIISTIADLAQGVWLWVFLVTNELKMAINGYEETQKLVEIVHRFPSNLDAYFKRMLQRVRPPYIQEMSHIFLITTHQRDPLPLYAFFLLEKESLDPNYALNAPIEPINEGEIQAKYQAWSTRIQNRCSDLLVVDSKPHPLFLSHSVNFLHRTVLEFLQDHYEELKANSKHDFSPALSLCKISLAMLKSFHRVSHGDTNSMNHAMSLTLRLLNYAQEAAKNTSSTAIRILVAVLDEADRVNTYHARHFEFHWTSYYRLSSTNDTWPKDGNYNFLALAVESHLVFYVRSKLEEDPSNMNKCRRPLLHYAVHPFPPSRGFIGDEIKFLDVEMVQVLLEHGADPNQTMDFIEDRPTAWVLFLCWLMYVDEPGNVKPFDDTWYHACILFVQPGARRPCVLYHDYPDITVQSILTEVFGSSKAEYLQSLMDVQERKREPSQKHCIVL</sequence>
<keyword evidence="6" id="KW-1185">Reference proteome</keyword>
<name>A0A6A5X881_9PLEO</name>
<dbReference type="SUPFAM" id="SSF52540">
    <property type="entry name" value="P-loop containing nucleoside triphosphate hydrolases"/>
    <property type="match status" value="1"/>
</dbReference>
<dbReference type="AlphaFoldDB" id="A0A6A5X881"/>
<dbReference type="InterPro" id="IPR027417">
    <property type="entry name" value="P-loop_NTPase"/>
</dbReference>
<accession>A0A6A5X881</accession>
<protein>
    <submittedName>
        <fullName evidence="5">Uncharacterized protein</fullName>
    </submittedName>
</protein>
<gene>
    <name evidence="5" type="ORF">BU24DRAFT_468146</name>
</gene>